<comment type="caution">
    <text evidence="1">The sequence shown here is derived from an EMBL/GenBank/DDBJ whole genome shotgun (WGS) entry which is preliminary data.</text>
</comment>
<gene>
    <name evidence="1" type="ORF">HMPREF1557_00122</name>
</gene>
<dbReference type="EMBL" id="AWVA01000008">
    <property type="protein sequence ID" value="ERJ79023.1"/>
    <property type="molecule type" value="Genomic_DNA"/>
</dbReference>
<accession>U2KW10</accession>
<reference evidence="1 2" key="1">
    <citation type="submission" date="2013-06" db="EMBL/GenBank/DDBJ databases">
        <authorList>
            <person name="Weinstock G."/>
            <person name="Sodergren E."/>
            <person name="Lobos E.A."/>
            <person name="Fulton L."/>
            <person name="Fulton R."/>
            <person name="Courtney L."/>
            <person name="Fronick C."/>
            <person name="O'Laughlin M."/>
            <person name="Godfrey J."/>
            <person name="Wilson R.M."/>
            <person name="Miner T."/>
            <person name="Farmer C."/>
            <person name="Delehaunty K."/>
            <person name="Cordes M."/>
            <person name="Minx P."/>
            <person name="Tomlinson C."/>
            <person name="Chen J."/>
            <person name="Wollam A."/>
            <person name="Pepin K.H."/>
            <person name="Bhonagiri V."/>
            <person name="Zhang X."/>
            <person name="Warren W."/>
            <person name="Mitreva M."/>
            <person name="Mardis E.R."/>
            <person name="Wilson R.K."/>
        </authorList>
    </citation>
    <scope>NUCLEOTIDE SEQUENCE [LARGE SCALE GENOMIC DNA]</scope>
    <source>
        <strain evidence="1 2">W1703</strain>
    </source>
</reference>
<proteinExistence type="predicted"/>
<dbReference type="HOGENOM" id="CLU_3277542_0_0_9"/>
<evidence type="ECO:0000313" key="2">
    <source>
        <dbReference type="Proteomes" id="UP000016617"/>
    </source>
</evidence>
<protein>
    <submittedName>
        <fullName evidence="1">Uncharacterized protein</fullName>
    </submittedName>
</protein>
<dbReference type="Proteomes" id="UP000016617">
    <property type="component" value="Unassembled WGS sequence"/>
</dbReference>
<dbReference type="AlphaFoldDB" id="U2KW10"/>
<name>U2KW10_9STRE</name>
<sequence>MLAPSFYYEQFVLLYLISLIFSMKSHPKVLLKGNFFNHLFD</sequence>
<evidence type="ECO:0000313" key="1">
    <source>
        <dbReference type="EMBL" id="ERJ79023.1"/>
    </source>
</evidence>
<organism evidence="1 2">
    <name type="scientific">Streptococcus sobrinus W1703</name>
    <dbReference type="NCBI Taxonomy" id="1227275"/>
    <lineage>
        <taxon>Bacteria</taxon>
        <taxon>Bacillati</taxon>
        <taxon>Bacillota</taxon>
        <taxon>Bacilli</taxon>
        <taxon>Lactobacillales</taxon>
        <taxon>Streptococcaceae</taxon>
        <taxon>Streptococcus</taxon>
    </lineage>
</organism>